<keyword evidence="5 9" id="KW-0812">Transmembrane</keyword>
<feature type="transmembrane region" description="Helical" evidence="9">
    <location>
        <begin position="262"/>
        <end position="280"/>
    </location>
</feature>
<feature type="domain" description="Sodium/calcium exchanger membrane region" evidence="10">
    <location>
        <begin position="265"/>
        <end position="312"/>
    </location>
</feature>
<comment type="subcellular location">
    <subcellularLocation>
        <location evidence="1">Membrane</location>
        <topology evidence="1">Multi-pass membrane protein</topology>
    </subcellularLocation>
</comment>
<keyword evidence="2" id="KW-0813">Transport</keyword>
<evidence type="ECO:0000256" key="2">
    <source>
        <dbReference type="ARBA" id="ARBA00022448"/>
    </source>
</evidence>
<protein>
    <submittedName>
        <fullName evidence="12">Mitochondrial sodium/calcium exchanger protein isoform X1</fullName>
    </submittedName>
</protein>
<evidence type="ECO:0000259" key="10">
    <source>
        <dbReference type="Pfam" id="PF01699"/>
    </source>
</evidence>
<keyword evidence="8 9" id="KW-0472">Membrane</keyword>
<feature type="transmembrane region" description="Helical" evidence="9">
    <location>
        <begin position="286"/>
        <end position="308"/>
    </location>
</feature>
<feature type="transmembrane region" description="Helical" evidence="9">
    <location>
        <begin position="70"/>
        <end position="94"/>
    </location>
</feature>
<evidence type="ECO:0000256" key="3">
    <source>
        <dbReference type="ARBA" id="ARBA00022449"/>
    </source>
</evidence>
<feature type="transmembrane region" description="Helical" evidence="9">
    <location>
        <begin position="45"/>
        <end position="64"/>
    </location>
</feature>
<evidence type="ECO:0000256" key="6">
    <source>
        <dbReference type="ARBA" id="ARBA00022989"/>
    </source>
</evidence>
<feature type="transmembrane region" description="Helical" evidence="9">
    <location>
        <begin position="201"/>
        <end position="219"/>
    </location>
</feature>
<dbReference type="Gene3D" id="1.20.1420.30">
    <property type="entry name" value="NCX, central ion-binding region"/>
    <property type="match status" value="1"/>
</dbReference>
<evidence type="ECO:0000256" key="4">
    <source>
        <dbReference type="ARBA" id="ARBA00022568"/>
    </source>
</evidence>
<gene>
    <name evidence="12" type="primary">SLC8B1</name>
</gene>
<dbReference type="Proteomes" id="UP001652624">
    <property type="component" value="Chromosome 6"/>
</dbReference>
<dbReference type="RefSeq" id="XP_060049021.1">
    <property type="nucleotide sequence ID" value="XM_060193038.1"/>
</dbReference>
<dbReference type="PANTHER" id="PTHR12266:SF0">
    <property type="entry name" value="MITOCHONDRIAL SODIUM_CALCIUM EXCHANGER PROTEIN"/>
    <property type="match status" value="1"/>
</dbReference>
<keyword evidence="4" id="KW-0109">Calcium transport</keyword>
<keyword evidence="11" id="KW-1185">Reference proteome</keyword>
<evidence type="ECO:0000256" key="8">
    <source>
        <dbReference type="ARBA" id="ARBA00023136"/>
    </source>
</evidence>
<feature type="transmembrane region" description="Helical" evidence="9">
    <location>
        <begin position="231"/>
        <end position="250"/>
    </location>
</feature>
<keyword evidence="3" id="KW-0050">Antiport</keyword>
<accession>A0ABM3XJM8</accession>
<dbReference type="InterPro" id="IPR044880">
    <property type="entry name" value="NCX_ion-bd_dom_sf"/>
</dbReference>
<dbReference type="GeneID" id="103119142"/>
<evidence type="ECO:0000256" key="5">
    <source>
        <dbReference type="ARBA" id="ARBA00022692"/>
    </source>
</evidence>
<name>A0ABM3XJM8_ERIEU</name>
<organism evidence="11 12">
    <name type="scientific">Erinaceus europaeus</name>
    <name type="common">Western European hedgehog</name>
    <dbReference type="NCBI Taxonomy" id="9365"/>
    <lineage>
        <taxon>Eukaryota</taxon>
        <taxon>Metazoa</taxon>
        <taxon>Chordata</taxon>
        <taxon>Craniata</taxon>
        <taxon>Vertebrata</taxon>
        <taxon>Euteleostomi</taxon>
        <taxon>Mammalia</taxon>
        <taxon>Eutheria</taxon>
        <taxon>Laurasiatheria</taxon>
        <taxon>Eulipotyphla</taxon>
        <taxon>Erinaceidae</taxon>
        <taxon>Erinaceinae</taxon>
        <taxon>Erinaceus</taxon>
    </lineage>
</organism>
<dbReference type="InterPro" id="IPR004837">
    <property type="entry name" value="NaCa_Exmemb"/>
</dbReference>
<evidence type="ECO:0000256" key="1">
    <source>
        <dbReference type="ARBA" id="ARBA00004141"/>
    </source>
</evidence>
<dbReference type="InterPro" id="IPR051359">
    <property type="entry name" value="CaCA_antiporter"/>
</dbReference>
<evidence type="ECO:0000256" key="9">
    <source>
        <dbReference type="SAM" id="Phobius"/>
    </source>
</evidence>
<keyword evidence="7" id="KW-0406">Ion transport</keyword>
<feature type="transmembrane region" description="Helical" evidence="9">
    <location>
        <begin position="12"/>
        <end position="33"/>
    </location>
</feature>
<dbReference type="Pfam" id="PF01699">
    <property type="entry name" value="Na_Ca_ex"/>
    <property type="match status" value="2"/>
</dbReference>
<dbReference type="PANTHER" id="PTHR12266">
    <property type="entry name" value="NA+/CA2+ K+ INDEPENDENT EXCHANGER"/>
    <property type="match status" value="1"/>
</dbReference>
<reference evidence="12" key="1">
    <citation type="submission" date="2025-08" db="UniProtKB">
        <authorList>
            <consortium name="RefSeq"/>
        </authorList>
    </citation>
    <scope>IDENTIFICATION</scope>
</reference>
<evidence type="ECO:0000313" key="11">
    <source>
        <dbReference type="Proteomes" id="UP001652624"/>
    </source>
</evidence>
<sequence>MVAFSDPRTAGLALGALFGAGVLVTTVVAGGIALLRPFTAASRPFLRDVSFYLAAVFLTFTALYRGRLTLSWALGYLGLYVFYVVTVVLCTWIYRWQQRRSLVCSTPGTPELLSDSEEDLASSHTNSCDYGDEYRPLLPSQETTVQILAQALNPLDYRKWRRKPAAWRALKVFKLPVEFLLLLTVPVVDPDRDDKNWKRPLNCLQLVLSPLVVVLTLQSGEYGIYDIGGLFPVWTVVVVAGTAVACVTFFSTSNSEPPRFHWLFAFLGFLTSALWINAAATEVVNILRSLGVVFRLSNTVLGLTLLAWGNSIGAGARRPAGVGAGGHPGTQPGGLPGVRAAAVLPAEQGLRRLPAPLLLQLPAGGPAHRIRGDPLEECMRGTCTLGHHLVAGGYHCSPTVDLRPTATASGVQWTTERPPGWWPPGFKTVGSFAPRTEALVRRGCGWWGSASPAREMQVFQVLRSKDSGGIGRRVFSRTLGFPSHNQEAFCLPCVYLRGILGSRTRGGHPSTPLLPAKKGVQLLLFGYKIHK</sequence>
<feature type="domain" description="Sodium/calcium exchanger membrane region" evidence="10">
    <location>
        <begin position="10"/>
        <end position="88"/>
    </location>
</feature>
<evidence type="ECO:0000313" key="12">
    <source>
        <dbReference type="RefSeq" id="XP_060049021.1"/>
    </source>
</evidence>
<keyword evidence="4" id="KW-0106">Calcium</keyword>
<evidence type="ECO:0000256" key="7">
    <source>
        <dbReference type="ARBA" id="ARBA00023065"/>
    </source>
</evidence>
<proteinExistence type="predicted"/>
<keyword evidence="6 9" id="KW-1133">Transmembrane helix</keyword>